<feature type="transmembrane region" description="Helical" evidence="7">
    <location>
        <begin position="59"/>
        <end position="77"/>
    </location>
</feature>
<dbReference type="InterPro" id="IPR013130">
    <property type="entry name" value="Fe3_Rdtase_TM_dom"/>
</dbReference>
<comment type="caution">
    <text evidence="9">The sequence shown here is derived from an EMBL/GenBank/DDBJ whole genome shotgun (WGS) entry which is preliminary data.</text>
</comment>
<dbReference type="GO" id="GO:0020037">
    <property type="term" value="F:heme binding"/>
    <property type="evidence" value="ECO:0007669"/>
    <property type="project" value="UniProtKB-UniRule"/>
</dbReference>
<comment type="cofactor">
    <cofactor evidence="7">
        <name>heme b</name>
        <dbReference type="ChEBI" id="CHEBI:60344"/>
    </cofactor>
    <text evidence="7">Binds 1 heme b (iron(II)-protoporphyrin IX) group per subunit.</text>
</comment>
<dbReference type="GO" id="GO:0005886">
    <property type="term" value="C:plasma membrane"/>
    <property type="evidence" value="ECO:0007669"/>
    <property type="project" value="UniProtKB-SubCell"/>
</dbReference>
<dbReference type="GO" id="GO:0046872">
    <property type="term" value="F:metal ion binding"/>
    <property type="evidence" value="ECO:0007669"/>
    <property type="project" value="UniProtKB-KW"/>
</dbReference>
<evidence type="ECO:0000256" key="6">
    <source>
        <dbReference type="ARBA" id="ARBA00023136"/>
    </source>
</evidence>
<comment type="subunit">
    <text evidence="7">Heterodimer of a catalytic subunit (MsrP) and a heme-binding subunit (MsrQ).</text>
</comment>
<evidence type="ECO:0000259" key="8">
    <source>
        <dbReference type="Pfam" id="PF01794"/>
    </source>
</evidence>
<dbReference type="GO" id="GO:0010181">
    <property type="term" value="F:FMN binding"/>
    <property type="evidence" value="ECO:0007669"/>
    <property type="project" value="UniProtKB-UniRule"/>
</dbReference>
<reference evidence="9 10" key="1">
    <citation type="submission" date="2018-03" db="EMBL/GenBank/DDBJ databases">
        <title>Comparative genomics illustrates the genes involved in a hyperalkaliphilic mechanisms of Serpentinomonas isolated from highly-alkaline calcium-rich serpentinized springs.</title>
        <authorList>
            <person name="Suzuki S."/>
            <person name="Ishii S."/>
            <person name="Walworth N."/>
            <person name="Bird L."/>
            <person name="Kuenen J.G."/>
            <person name="Nealson K.H."/>
        </authorList>
    </citation>
    <scope>NUCLEOTIDE SEQUENCE [LARGE SCALE GENOMIC DNA]</scope>
    <source>
        <strain evidence="9 10">P1</strain>
    </source>
</reference>
<keyword evidence="7" id="KW-0349">Heme</keyword>
<dbReference type="GO" id="GO:0016679">
    <property type="term" value="F:oxidoreductase activity, acting on diphenols and related substances as donors"/>
    <property type="evidence" value="ECO:0007669"/>
    <property type="project" value="TreeGrafter"/>
</dbReference>
<evidence type="ECO:0000256" key="7">
    <source>
        <dbReference type="HAMAP-Rule" id="MF_01207"/>
    </source>
</evidence>
<name>A0A2S9K597_9BURK</name>
<keyword evidence="4 7" id="KW-1133">Transmembrane helix</keyword>
<keyword evidence="10" id="KW-1185">Reference proteome</keyword>
<gene>
    <name evidence="7" type="primary">msrQ</name>
    <name evidence="9" type="ORF">C6P64_08285</name>
</gene>
<accession>A0A2S9K597</accession>
<dbReference type="Proteomes" id="UP000238589">
    <property type="component" value="Unassembled WGS sequence"/>
</dbReference>
<dbReference type="HAMAP" id="MF_01207">
    <property type="entry name" value="MsrQ"/>
    <property type="match status" value="1"/>
</dbReference>
<dbReference type="EMBL" id="PVLQ01000027">
    <property type="protein sequence ID" value="PRD65565.1"/>
    <property type="molecule type" value="Genomic_DNA"/>
</dbReference>
<feature type="transmembrane region" description="Helical" evidence="7">
    <location>
        <begin position="159"/>
        <end position="175"/>
    </location>
</feature>
<keyword evidence="7" id="KW-0288">FMN</keyword>
<feature type="transmembrane region" description="Helical" evidence="7">
    <location>
        <begin position="89"/>
        <end position="107"/>
    </location>
</feature>
<evidence type="ECO:0000256" key="5">
    <source>
        <dbReference type="ARBA" id="ARBA00023004"/>
    </source>
</evidence>
<keyword evidence="2 7" id="KW-0813">Transport</keyword>
<evidence type="ECO:0000313" key="9">
    <source>
        <dbReference type="EMBL" id="PRD65565.1"/>
    </source>
</evidence>
<keyword evidence="7" id="KW-0249">Electron transport</keyword>
<feature type="transmembrane region" description="Helical" evidence="7">
    <location>
        <begin position="19"/>
        <end position="39"/>
    </location>
</feature>
<sequence>MAAGPAYNGAMSSTRLLNFLRPLALLACALPLLALLWAGQHDRLGSNPVETLISDTGEWSLRLLLATLAVTPLRKLLGLPALARWRRFLGVWSLVYALLHFAAYAWLEMALDVGEILRDVMTRPVITVGLLALAFMLPLGATSFNQAIRHLGAAKWQRLHRLVYLVAILSVLHFFLKKAGKNDFAEVSVHAALLLALLGWRVHDKWRRGDFKGFFSASPHSCSHQPRHPMGADIQPIVFHRKKP</sequence>
<comment type="subcellular location">
    <subcellularLocation>
        <location evidence="7">Cell membrane</location>
        <topology evidence="7">Multi-pass membrane protein</topology>
    </subcellularLocation>
    <subcellularLocation>
        <location evidence="1">Membrane</location>
        <topology evidence="1">Multi-pass membrane protein</topology>
    </subcellularLocation>
</comment>
<dbReference type="AlphaFoldDB" id="A0A2S9K597"/>
<keyword evidence="5 7" id="KW-0408">Iron</keyword>
<keyword evidence="6 7" id="KW-0472">Membrane</keyword>
<evidence type="ECO:0000256" key="1">
    <source>
        <dbReference type="ARBA" id="ARBA00004141"/>
    </source>
</evidence>
<evidence type="ECO:0000256" key="2">
    <source>
        <dbReference type="ARBA" id="ARBA00022448"/>
    </source>
</evidence>
<keyword evidence="7" id="KW-1003">Cell membrane</keyword>
<keyword evidence="7" id="KW-0285">Flavoprotein</keyword>
<organism evidence="9 10">
    <name type="scientific">Malikia granosa</name>
    <dbReference type="NCBI Taxonomy" id="263067"/>
    <lineage>
        <taxon>Bacteria</taxon>
        <taxon>Pseudomonadati</taxon>
        <taxon>Pseudomonadota</taxon>
        <taxon>Betaproteobacteria</taxon>
        <taxon>Burkholderiales</taxon>
        <taxon>Comamonadaceae</taxon>
        <taxon>Malikia</taxon>
    </lineage>
</organism>
<evidence type="ECO:0000313" key="10">
    <source>
        <dbReference type="Proteomes" id="UP000238589"/>
    </source>
</evidence>
<feature type="transmembrane region" description="Helical" evidence="7">
    <location>
        <begin position="127"/>
        <end position="147"/>
    </location>
</feature>
<dbReference type="Pfam" id="PF01794">
    <property type="entry name" value="Ferric_reduct"/>
    <property type="match status" value="1"/>
</dbReference>
<dbReference type="PANTHER" id="PTHR36964">
    <property type="entry name" value="PROTEIN-METHIONINE-SULFOXIDE REDUCTASE HEME-BINDING SUBUNIT MSRQ"/>
    <property type="match status" value="1"/>
</dbReference>
<dbReference type="GO" id="GO:0030091">
    <property type="term" value="P:protein repair"/>
    <property type="evidence" value="ECO:0007669"/>
    <property type="project" value="UniProtKB-UniRule"/>
</dbReference>
<dbReference type="GO" id="GO:0009055">
    <property type="term" value="F:electron transfer activity"/>
    <property type="evidence" value="ECO:0007669"/>
    <property type="project" value="UniProtKB-UniRule"/>
</dbReference>
<comment type="similarity">
    <text evidence="7">Belongs to the MsrQ family.</text>
</comment>
<dbReference type="InterPro" id="IPR022837">
    <property type="entry name" value="MsrQ-like"/>
</dbReference>
<feature type="domain" description="Ferric oxidoreductase" evidence="8">
    <location>
        <begin position="56"/>
        <end position="170"/>
    </location>
</feature>
<dbReference type="OrthoDB" id="9788328at2"/>
<keyword evidence="3 7" id="KW-0812">Transmembrane</keyword>
<comment type="cofactor">
    <cofactor evidence="7">
        <name>FMN</name>
        <dbReference type="ChEBI" id="CHEBI:58210"/>
    </cofactor>
    <text evidence="7">Binds 1 FMN per subunit.</text>
</comment>
<comment type="function">
    <text evidence="7">Part of the MsrPQ system that repairs oxidized periplasmic proteins containing methionine sulfoxide residues (Met-O), using respiratory chain electrons. Thus protects these proteins from oxidative-stress damage caused by reactive species of oxygen and chlorine generated by the host defense mechanisms. MsrPQ is essential for the maintenance of envelope integrity under bleach stress, rescuing a wide series of structurally unrelated periplasmic proteins from methionine oxidation. MsrQ provides electrons for reduction to the reductase catalytic subunit MsrP, using the quinone pool of the respiratory chain.</text>
</comment>
<evidence type="ECO:0000256" key="4">
    <source>
        <dbReference type="ARBA" id="ARBA00022989"/>
    </source>
</evidence>
<feature type="transmembrane region" description="Helical" evidence="7">
    <location>
        <begin position="187"/>
        <end position="203"/>
    </location>
</feature>
<evidence type="ECO:0000256" key="3">
    <source>
        <dbReference type="ARBA" id="ARBA00022692"/>
    </source>
</evidence>
<proteinExistence type="inferred from homology"/>
<keyword evidence="7" id="KW-0479">Metal-binding</keyword>
<dbReference type="PANTHER" id="PTHR36964:SF1">
    <property type="entry name" value="PROTEIN-METHIONINE-SULFOXIDE REDUCTASE HEME-BINDING SUBUNIT MSRQ"/>
    <property type="match status" value="1"/>
</dbReference>
<protein>
    <recommendedName>
        <fullName evidence="7">Protein-methionine-sulfoxide reductase heme-binding subunit MsrQ</fullName>
    </recommendedName>
    <alternativeName>
        <fullName evidence="7">Flavocytochrome MsrQ</fullName>
    </alternativeName>
</protein>